<feature type="chain" id="PRO_5043806283" evidence="10">
    <location>
        <begin position="21"/>
        <end position="438"/>
    </location>
</feature>
<evidence type="ECO:0000313" key="13">
    <source>
        <dbReference type="EMBL" id="XBH03818.1"/>
    </source>
</evidence>
<keyword evidence="5 8" id="KW-0482">Metalloprotease</keyword>
<name>A0AAU7CED0_9BACT</name>
<gene>
    <name evidence="13" type="ORF">V5E97_36810</name>
</gene>
<feature type="active site" evidence="6">
    <location>
        <position position="278"/>
    </location>
</feature>
<feature type="transmembrane region" description="Helical" evidence="9">
    <location>
        <begin position="97"/>
        <end position="116"/>
    </location>
</feature>
<feature type="signal peptide" evidence="10">
    <location>
        <begin position="1"/>
        <end position="20"/>
    </location>
</feature>
<feature type="binding site" evidence="7">
    <location>
        <position position="281"/>
    </location>
    <ligand>
        <name>Zn(2+)</name>
        <dbReference type="ChEBI" id="CHEBI:29105"/>
        <note>catalytic</note>
    </ligand>
</feature>
<feature type="active site" description="Proton donor" evidence="6">
    <location>
        <position position="361"/>
    </location>
</feature>
<evidence type="ECO:0000256" key="7">
    <source>
        <dbReference type="PIRSR" id="PIRSR627057-2"/>
    </source>
</evidence>
<feature type="binding site" evidence="7">
    <location>
        <position position="277"/>
    </location>
    <ligand>
        <name>Zn(2+)</name>
        <dbReference type="ChEBI" id="CHEBI:29105"/>
        <note>catalytic</note>
    </ligand>
</feature>
<evidence type="ECO:0000256" key="5">
    <source>
        <dbReference type="ARBA" id="ARBA00023049"/>
    </source>
</evidence>
<feature type="transmembrane region" description="Helical" evidence="9">
    <location>
        <begin position="62"/>
        <end position="85"/>
    </location>
</feature>
<organism evidence="13">
    <name type="scientific">Singulisphaera sp. Ch08</name>
    <dbReference type="NCBI Taxonomy" id="3120278"/>
    <lineage>
        <taxon>Bacteria</taxon>
        <taxon>Pseudomonadati</taxon>
        <taxon>Planctomycetota</taxon>
        <taxon>Planctomycetia</taxon>
        <taxon>Isosphaerales</taxon>
        <taxon>Isosphaeraceae</taxon>
        <taxon>Singulisphaera</taxon>
    </lineage>
</organism>
<dbReference type="RefSeq" id="WP_406696559.1">
    <property type="nucleotide sequence ID" value="NZ_CP155447.1"/>
</dbReference>
<dbReference type="EMBL" id="CP155447">
    <property type="protein sequence ID" value="XBH03818.1"/>
    <property type="molecule type" value="Genomic_DNA"/>
</dbReference>
<feature type="transmembrane region" description="Helical" evidence="9">
    <location>
        <begin position="287"/>
        <end position="305"/>
    </location>
</feature>
<feature type="binding site" evidence="7">
    <location>
        <position position="357"/>
    </location>
    <ligand>
        <name>Zn(2+)</name>
        <dbReference type="ChEBI" id="CHEBI:29105"/>
        <note>catalytic</note>
    </ligand>
</feature>
<keyword evidence="3 8" id="KW-0378">Hydrolase</keyword>
<dbReference type="PANTHER" id="PTHR10120">
    <property type="entry name" value="CAAX PRENYL PROTEASE 1"/>
    <property type="match status" value="1"/>
</dbReference>
<evidence type="ECO:0000256" key="6">
    <source>
        <dbReference type="PIRSR" id="PIRSR627057-1"/>
    </source>
</evidence>
<keyword evidence="9" id="KW-0472">Membrane</keyword>
<evidence type="ECO:0000256" key="8">
    <source>
        <dbReference type="RuleBase" id="RU003983"/>
    </source>
</evidence>
<evidence type="ECO:0000256" key="9">
    <source>
        <dbReference type="SAM" id="Phobius"/>
    </source>
</evidence>
<sequence length="438" mass="49384">MRLLRLALLLALFLTPPLQAADLAPSGSSVSGRPTPVAKDLTPVPVPQPSALAVRYHESGNWLWALGQLWALLVPAALLFSGASARFRDLARQLGRRWIFTVGIYVLLFSLIVFLLDLPLHFYRGYVRQHAYGLSTQSFQKWLSDSVKEAGISAVVGALFTWIPFLIIQRSPRRWWLYTTILTIPFLLGVVLLKPIWVDPLFNDFGPMKDKVLEREILALAERAGISGSRIHEVNKSVDTKALNAYVTGLLGTKRIVLWDTLLARLDDREVLVVMGHEMGHYVLGHVPRTILLSSLITLASLFWADRAGRWLLARAKGRFGVSQLSDVASVPLLLLLLQLASLALLPVANVYSRHQEHEADRFALELTRSNRDAALAFVKLQKENLGVPRPGLVYRIWRGSHPSIGERIDFCNTYRPWMQGRSLRYSRWIRPESAVRR</sequence>
<protein>
    <submittedName>
        <fullName evidence="13">M48 family metallopeptidase</fullName>
    </submittedName>
</protein>
<keyword evidence="2 7" id="KW-0479">Metal-binding</keyword>
<evidence type="ECO:0000256" key="4">
    <source>
        <dbReference type="ARBA" id="ARBA00022833"/>
    </source>
</evidence>
<dbReference type="GO" id="GO:0071586">
    <property type="term" value="P:CAAX-box protein processing"/>
    <property type="evidence" value="ECO:0007669"/>
    <property type="project" value="InterPro"/>
</dbReference>
<dbReference type="AlphaFoldDB" id="A0AAU7CED0"/>
<dbReference type="InterPro" id="IPR032456">
    <property type="entry name" value="Peptidase_M48_N"/>
</dbReference>
<feature type="transmembrane region" description="Helical" evidence="9">
    <location>
        <begin position="150"/>
        <end position="168"/>
    </location>
</feature>
<comment type="similarity">
    <text evidence="8">Belongs to the peptidase M48 family.</text>
</comment>
<evidence type="ECO:0000256" key="10">
    <source>
        <dbReference type="SAM" id="SignalP"/>
    </source>
</evidence>
<keyword evidence="10" id="KW-0732">Signal</keyword>
<evidence type="ECO:0000259" key="11">
    <source>
        <dbReference type="Pfam" id="PF01435"/>
    </source>
</evidence>
<dbReference type="GO" id="GO:0004222">
    <property type="term" value="F:metalloendopeptidase activity"/>
    <property type="evidence" value="ECO:0007669"/>
    <property type="project" value="InterPro"/>
</dbReference>
<dbReference type="InterPro" id="IPR001915">
    <property type="entry name" value="Peptidase_M48"/>
</dbReference>
<dbReference type="GO" id="GO:0046872">
    <property type="term" value="F:metal ion binding"/>
    <property type="evidence" value="ECO:0007669"/>
    <property type="project" value="UniProtKB-KW"/>
</dbReference>
<dbReference type="Pfam" id="PF01435">
    <property type="entry name" value="Peptidase_M48"/>
    <property type="match status" value="1"/>
</dbReference>
<feature type="domain" description="CAAX prenyl protease 1 N-terminal" evidence="12">
    <location>
        <begin position="58"/>
        <end position="203"/>
    </location>
</feature>
<keyword evidence="9" id="KW-0812">Transmembrane</keyword>
<dbReference type="InterPro" id="IPR027057">
    <property type="entry name" value="CAXX_Prtase_1"/>
</dbReference>
<keyword evidence="4 7" id="KW-0862">Zinc</keyword>
<reference evidence="13" key="1">
    <citation type="submission" date="2024-05" db="EMBL/GenBank/DDBJ databases">
        <title>Planctomycetes of the genus Singulisphaera possess chitinolytic capabilities.</title>
        <authorList>
            <person name="Ivanova A."/>
        </authorList>
    </citation>
    <scope>NUCLEOTIDE SEQUENCE</scope>
    <source>
        <strain evidence="13">Ch08T</strain>
    </source>
</reference>
<evidence type="ECO:0000256" key="2">
    <source>
        <dbReference type="ARBA" id="ARBA00022723"/>
    </source>
</evidence>
<dbReference type="Gene3D" id="3.30.2010.10">
    <property type="entry name" value="Metalloproteases ('zincins'), catalytic domain"/>
    <property type="match status" value="1"/>
</dbReference>
<feature type="domain" description="Peptidase M48" evidence="11">
    <location>
        <begin position="208"/>
        <end position="410"/>
    </location>
</feature>
<keyword evidence="9" id="KW-1133">Transmembrane helix</keyword>
<comment type="cofactor">
    <cofactor evidence="7 8">
        <name>Zn(2+)</name>
        <dbReference type="ChEBI" id="CHEBI:29105"/>
    </cofactor>
    <text evidence="7 8">Binds 1 zinc ion per subunit.</text>
</comment>
<dbReference type="CDD" id="cd07343">
    <property type="entry name" value="M48A_Zmpste24p_like"/>
    <property type="match status" value="1"/>
</dbReference>
<dbReference type="Pfam" id="PF16491">
    <property type="entry name" value="Peptidase_M48_N"/>
    <property type="match status" value="1"/>
</dbReference>
<keyword evidence="1 8" id="KW-0645">Protease</keyword>
<evidence type="ECO:0000256" key="3">
    <source>
        <dbReference type="ARBA" id="ARBA00022801"/>
    </source>
</evidence>
<evidence type="ECO:0000256" key="1">
    <source>
        <dbReference type="ARBA" id="ARBA00022670"/>
    </source>
</evidence>
<feature type="transmembrane region" description="Helical" evidence="9">
    <location>
        <begin position="175"/>
        <end position="197"/>
    </location>
</feature>
<proteinExistence type="inferred from homology"/>
<evidence type="ECO:0000259" key="12">
    <source>
        <dbReference type="Pfam" id="PF16491"/>
    </source>
</evidence>
<accession>A0AAU7CED0</accession>